<dbReference type="PROSITE" id="PS50932">
    <property type="entry name" value="HTH_LACI_2"/>
    <property type="match status" value="1"/>
</dbReference>
<evidence type="ECO:0000256" key="1">
    <source>
        <dbReference type="ARBA" id="ARBA00023015"/>
    </source>
</evidence>
<dbReference type="InterPro" id="IPR010982">
    <property type="entry name" value="Lambda_DNA-bd_dom_sf"/>
</dbReference>
<accession>F4QMJ7</accession>
<dbReference type="Gene3D" id="1.10.260.40">
    <property type="entry name" value="lambda repressor-like DNA-binding domains"/>
    <property type="match status" value="1"/>
</dbReference>
<dbReference type="PANTHER" id="PTHR30146:SF153">
    <property type="entry name" value="LACTOSE OPERON REPRESSOR"/>
    <property type="match status" value="1"/>
</dbReference>
<keyword evidence="6" id="KW-1185">Reference proteome</keyword>
<dbReference type="InterPro" id="IPR046335">
    <property type="entry name" value="LacI/GalR-like_sensor"/>
</dbReference>
<dbReference type="SMART" id="SM00354">
    <property type="entry name" value="HTH_LACI"/>
    <property type="match status" value="1"/>
</dbReference>
<dbReference type="Gene3D" id="3.40.50.2300">
    <property type="match status" value="2"/>
</dbReference>
<dbReference type="InterPro" id="IPR000843">
    <property type="entry name" value="HTH_LacI"/>
</dbReference>
<evidence type="ECO:0000259" key="4">
    <source>
        <dbReference type="PROSITE" id="PS50932"/>
    </source>
</evidence>
<dbReference type="SUPFAM" id="SSF47413">
    <property type="entry name" value="lambda repressor-like DNA-binding domains"/>
    <property type="match status" value="1"/>
</dbReference>
<dbReference type="InterPro" id="IPR028082">
    <property type="entry name" value="Peripla_BP_I"/>
</dbReference>
<gene>
    <name evidence="5" type="ORF">ABI_28540</name>
</gene>
<evidence type="ECO:0000313" key="6">
    <source>
        <dbReference type="Proteomes" id="UP000006512"/>
    </source>
</evidence>
<dbReference type="Proteomes" id="UP000006512">
    <property type="component" value="Unassembled WGS sequence"/>
</dbReference>
<name>F4QMJ7_9CAUL</name>
<keyword evidence="1" id="KW-0805">Transcription regulation</keyword>
<dbReference type="Pfam" id="PF13377">
    <property type="entry name" value="Peripla_BP_3"/>
    <property type="match status" value="1"/>
</dbReference>
<dbReference type="GO" id="GO:0000976">
    <property type="term" value="F:transcription cis-regulatory region binding"/>
    <property type="evidence" value="ECO:0007669"/>
    <property type="project" value="TreeGrafter"/>
</dbReference>
<evidence type="ECO:0000256" key="3">
    <source>
        <dbReference type="ARBA" id="ARBA00023163"/>
    </source>
</evidence>
<organism evidence="5 6">
    <name type="scientific">Asticcacaulis biprosthecium C19</name>
    <dbReference type="NCBI Taxonomy" id="715226"/>
    <lineage>
        <taxon>Bacteria</taxon>
        <taxon>Pseudomonadati</taxon>
        <taxon>Pseudomonadota</taxon>
        <taxon>Alphaproteobacteria</taxon>
        <taxon>Caulobacterales</taxon>
        <taxon>Caulobacteraceae</taxon>
        <taxon>Asticcacaulis</taxon>
    </lineage>
</organism>
<dbReference type="PANTHER" id="PTHR30146">
    <property type="entry name" value="LACI-RELATED TRANSCRIPTIONAL REPRESSOR"/>
    <property type="match status" value="1"/>
</dbReference>
<proteinExistence type="predicted"/>
<dbReference type="SUPFAM" id="SSF53822">
    <property type="entry name" value="Periplasmic binding protein-like I"/>
    <property type="match status" value="1"/>
</dbReference>
<dbReference type="AlphaFoldDB" id="F4QMJ7"/>
<reference evidence="6" key="1">
    <citation type="submission" date="2011-03" db="EMBL/GenBank/DDBJ databases">
        <title>Draft genome sequence of Brevundimonas diminuta.</title>
        <authorList>
            <person name="Brown P.J.B."/>
            <person name="Buechlein A."/>
            <person name="Hemmerich C."/>
            <person name="Brun Y.V."/>
        </authorList>
    </citation>
    <scope>NUCLEOTIDE SEQUENCE [LARGE SCALE GENOMIC DNA]</scope>
    <source>
        <strain evidence="6">C19</strain>
    </source>
</reference>
<dbReference type="GO" id="GO:0003700">
    <property type="term" value="F:DNA-binding transcription factor activity"/>
    <property type="evidence" value="ECO:0007669"/>
    <property type="project" value="TreeGrafter"/>
</dbReference>
<dbReference type="HOGENOM" id="CLU_037628_6_4_5"/>
<keyword evidence="2" id="KW-0238">DNA-binding</keyword>
<dbReference type="RefSeq" id="WP_006273640.1">
    <property type="nucleotide sequence ID" value="NZ_GL883078.1"/>
</dbReference>
<feature type="domain" description="HTH lacI-type" evidence="4">
    <location>
        <begin position="13"/>
        <end position="67"/>
    </location>
</feature>
<dbReference type="CDD" id="cd01392">
    <property type="entry name" value="HTH_LacI"/>
    <property type="match status" value="1"/>
</dbReference>
<dbReference type="eggNOG" id="COG1609">
    <property type="taxonomic scope" value="Bacteria"/>
</dbReference>
<dbReference type="Pfam" id="PF00356">
    <property type="entry name" value="LacI"/>
    <property type="match status" value="1"/>
</dbReference>
<dbReference type="PROSITE" id="PS00356">
    <property type="entry name" value="HTH_LACI_1"/>
    <property type="match status" value="1"/>
</dbReference>
<dbReference type="EMBL" id="GL883078">
    <property type="protein sequence ID" value="EGF91438.1"/>
    <property type="molecule type" value="Genomic_DNA"/>
</dbReference>
<sequence length="351" mass="38731">MTLWIDGNAVRKLTIVDVAREAGVSIKTVSRVLNHQTGVGPETRARVARIIQVHDFKPNAAARALPGTRSYSLGFLTRSIYSHYYFNGLHAGVMRGCRRHGYHMVLETIEDFVSDGEEAFVRRLRASHFDALILAPPVSDMPEIMTILDKMDLGYVRISPTLELERAPFAFMNDQDASYDIMQHLWDLGHRHIAYLGFRDTGASADRYAGYARFFRDKGLAPPYARIELPVTTSASAFRAGEDLVTRKDRPTAIFAGTDFLAMGVMAAAAKHRLTIPSDLSLVGFDDSPGSESVWPPLTTIRQPIEDIGEAAVDLLVAGLGGDLADRTKTARRLDYSLIVRESTAPPPDAN</sequence>
<protein>
    <submittedName>
        <fullName evidence="5">Bacterial regulatory protein, lacI family protein</fullName>
    </submittedName>
</protein>
<evidence type="ECO:0000256" key="2">
    <source>
        <dbReference type="ARBA" id="ARBA00023125"/>
    </source>
</evidence>
<dbReference type="PRINTS" id="PR00036">
    <property type="entry name" value="HTHLACI"/>
</dbReference>
<keyword evidence="3" id="KW-0804">Transcription</keyword>
<evidence type="ECO:0000313" key="5">
    <source>
        <dbReference type="EMBL" id="EGF91438.1"/>
    </source>
</evidence>
<dbReference type="CDD" id="cd01545">
    <property type="entry name" value="PBP1_SalR"/>
    <property type="match status" value="1"/>
</dbReference>
<dbReference type="STRING" id="715226.ABI_28540"/>